<organism evidence="3 4">
    <name type="scientific">Agrococcus carbonis</name>
    <dbReference type="NCBI Taxonomy" id="684552"/>
    <lineage>
        <taxon>Bacteria</taxon>
        <taxon>Bacillati</taxon>
        <taxon>Actinomycetota</taxon>
        <taxon>Actinomycetes</taxon>
        <taxon>Micrococcales</taxon>
        <taxon>Microbacteriaceae</taxon>
        <taxon>Agrococcus</taxon>
    </lineage>
</organism>
<evidence type="ECO:0000313" key="3">
    <source>
        <dbReference type="EMBL" id="SDR68941.1"/>
    </source>
</evidence>
<dbReference type="RefSeq" id="WP_157674098.1">
    <property type="nucleotide sequence ID" value="NZ_LT629734.1"/>
</dbReference>
<sequence length="156" mass="16981">MPQFENPPATVDVPASRVTRIVSVDAPVATVWRCLVEPELLARWLGDIAAFPDGVVPDALGRFAWTGEVVLAARIREVEPESRFSFEWAEGILSGRASTVEMTLRQVDGGTQLHLVESGFPLEGDDATRREALRSLAAGWTVELDELVDLAESLAP</sequence>
<dbReference type="SUPFAM" id="SSF55961">
    <property type="entry name" value="Bet v1-like"/>
    <property type="match status" value="1"/>
</dbReference>
<dbReference type="AlphaFoldDB" id="A0A1H1L2Y4"/>
<name>A0A1H1L2Y4_9MICO</name>
<proteinExistence type="inferred from homology"/>
<comment type="similarity">
    <text evidence="1">Belongs to the AHA1 family.</text>
</comment>
<dbReference type="InterPro" id="IPR023393">
    <property type="entry name" value="START-like_dom_sf"/>
</dbReference>
<dbReference type="InterPro" id="IPR013538">
    <property type="entry name" value="ASHA1/2-like_C"/>
</dbReference>
<dbReference type="Gene3D" id="3.30.530.20">
    <property type="match status" value="1"/>
</dbReference>
<dbReference type="Pfam" id="PF08327">
    <property type="entry name" value="AHSA1"/>
    <property type="match status" value="1"/>
</dbReference>
<dbReference type="STRING" id="684552.SAMN04489719_0392"/>
<feature type="domain" description="Activator of Hsp90 ATPase homologue 1/2-like C-terminal" evidence="2">
    <location>
        <begin position="25"/>
        <end position="151"/>
    </location>
</feature>
<evidence type="ECO:0000259" key="2">
    <source>
        <dbReference type="Pfam" id="PF08327"/>
    </source>
</evidence>
<gene>
    <name evidence="3" type="ORF">SAMN04489719_0392</name>
</gene>
<evidence type="ECO:0000256" key="1">
    <source>
        <dbReference type="ARBA" id="ARBA00006817"/>
    </source>
</evidence>
<evidence type="ECO:0000313" key="4">
    <source>
        <dbReference type="Proteomes" id="UP000199649"/>
    </source>
</evidence>
<accession>A0A1H1L2Y4</accession>
<reference evidence="4" key="1">
    <citation type="submission" date="2016-10" db="EMBL/GenBank/DDBJ databases">
        <authorList>
            <person name="Varghese N."/>
            <person name="Submissions S."/>
        </authorList>
    </citation>
    <scope>NUCLEOTIDE SEQUENCE [LARGE SCALE GENOMIC DNA]</scope>
    <source>
        <strain evidence="4">DSM 22965</strain>
    </source>
</reference>
<keyword evidence="4" id="KW-1185">Reference proteome</keyword>
<dbReference type="EMBL" id="LT629734">
    <property type="protein sequence ID" value="SDR68941.1"/>
    <property type="molecule type" value="Genomic_DNA"/>
</dbReference>
<dbReference type="Proteomes" id="UP000199649">
    <property type="component" value="Chromosome I"/>
</dbReference>
<dbReference type="OrthoDB" id="8117292at2"/>
<protein>
    <submittedName>
        <fullName evidence="3">Uncharacterized conserved protein YndB, AHSA1/START domain</fullName>
    </submittedName>
</protein>